<organism evidence="1 2">
    <name type="scientific">Pseudonocardia eucalypti</name>
    <dbReference type="NCBI Taxonomy" id="648755"/>
    <lineage>
        <taxon>Bacteria</taxon>
        <taxon>Bacillati</taxon>
        <taxon>Actinomycetota</taxon>
        <taxon>Actinomycetes</taxon>
        <taxon>Pseudonocardiales</taxon>
        <taxon>Pseudonocardiaceae</taxon>
        <taxon>Pseudonocardia</taxon>
    </lineage>
</organism>
<dbReference type="EMBL" id="BAABJP010000040">
    <property type="protein sequence ID" value="GAA5168723.1"/>
    <property type="molecule type" value="Genomic_DNA"/>
</dbReference>
<evidence type="ECO:0000313" key="1">
    <source>
        <dbReference type="EMBL" id="GAA5168723.1"/>
    </source>
</evidence>
<comment type="caution">
    <text evidence="1">The sequence shown here is derived from an EMBL/GenBank/DDBJ whole genome shotgun (WGS) entry which is preliminary data.</text>
</comment>
<keyword evidence="2" id="KW-1185">Reference proteome</keyword>
<sequence length="148" mass="15784">MVRVDGWLVDYAGRVLLHDHGDGIYRLPGGTPDGADTDVIATLRRHVLADARVTIAEAVHLGYEATGEPAQPKALISMVGRIGEILPCRDDAPGHRHARRLLTSLDAAPALLGRRAFGAQQAVAAALLAESRWDLPACSPLAFTTYAD</sequence>
<dbReference type="Proteomes" id="UP001428817">
    <property type="component" value="Unassembled WGS sequence"/>
</dbReference>
<name>A0ABP9QX40_9PSEU</name>
<gene>
    <name evidence="1" type="ORF">GCM10023321_63250</name>
</gene>
<evidence type="ECO:0000313" key="2">
    <source>
        <dbReference type="Proteomes" id="UP001428817"/>
    </source>
</evidence>
<evidence type="ECO:0008006" key="3">
    <source>
        <dbReference type="Google" id="ProtNLM"/>
    </source>
</evidence>
<protein>
    <recommendedName>
        <fullName evidence="3">NUDIX hydrolase</fullName>
    </recommendedName>
</protein>
<reference evidence="2" key="1">
    <citation type="journal article" date="2019" name="Int. J. Syst. Evol. Microbiol.">
        <title>The Global Catalogue of Microorganisms (GCM) 10K type strain sequencing project: providing services to taxonomists for standard genome sequencing and annotation.</title>
        <authorList>
            <consortium name="The Broad Institute Genomics Platform"/>
            <consortium name="The Broad Institute Genome Sequencing Center for Infectious Disease"/>
            <person name="Wu L."/>
            <person name="Ma J."/>
        </authorList>
    </citation>
    <scope>NUCLEOTIDE SEQUENCE [LARGE SCALE GENOMIC DNA]</scope>
    <source>
        <strain evidence="2">JCM 18303</strain>
    </source>
</reference>
<proteinExistence type="predicted"/>
<accession>A0ABP9QX40</accession>